<dbReference type="RefSeq" id="WP_346820157.1">
    <property type="nucleotide sequence ID" value="NZ_JBDKWZ010000002.1"/>
</dbReference>
<sequence length="115" mass="13118">MDCLKPERGYLRGKAHGINWQKSDAIKRASKPPYRPQGKWRNKKDLEYAGKQAATLSPEDGFKDFPINPDHKSIVYYKDGSESIPDMIRVRNNGNGTFHGFPIDSKTAEPIRNKE</sequence>
<organism evidence="2 3">
    <name type="scientific">Rapidithrix thailandica</name>
    <dbReference type="NCBI Taxonomy" id="413964"/>
    <lineage>
        <taxon>Bacteria</taxon>
        <taxon>Pseudomonadati</taxon>
        <taxon>Bacteroidota</taxon>
        <taxon>Cytophagia</taxon>
        <taxon>Cytophagales</taxon>
        <taxon>Flammeovirgaceae</taxon>
        <taxon>Rapidithrix</taxon>
    </lineage>
</organism>
<feature type="region of interest" description="Disordered" evidence="1">
    <location>
        <begin position="95"/>
        <end position="115"/>
    </location>
</feature>
<accession>A0AAW9S392</accession>
<comment type="caution">
    <text evidence="2">The sequence shown here is derived from an EMBL/GenBank/DDBJ whole genome shotgun (WGS) entry which is preliminary data.</text>
</comment>
<evidence type="ECO:0000313" key="3">
    <source>
        <dbReference type="Proteomes" id="UP001403385"/>
    </source>
</evidence>
<dbReference type="Proteomes" id="UP001403385">
    <property type="component" value="Unassembled WGS sequence"/>
</dbReference>
<dbReference type="AlphaFoldDB" id="A0AAW9S392"/>
<keyword evidence="3" id="KW-1185">Reference proteome</keyword>
<reference evidence="2 3" key="1">
    <citation type="submission" date="2024-04" db="EMBL/GenBank/DDBJ databases">
        <title>Novel genus in family Flammeovirgaceae.</title>
        <authorList>
            <person name="Nguyen T.H."/>
            <person name="Vuong T.Q."/>
            <person name="Le H."/>
            <person name="Kim S.-G."/>
        </authorList>
    </citation>
    <scope>NUCLEOTIDE SEQUENCE [LARGE SCALE GENOMIC DNA]</scope>
    <source>
        <strain evidence="2 3">JCM 23209</strain>
    </source>
</reference>
<dbReference type="EMBL" id="JBDKWZ010000002">
    <property type="protein sequence ID" value="MEN7547374.1"/>
    <property type="molecule type" value="Genomic_DNA"/>
</dbReference>
<gene>
    <name evidence="2" type="ORF">AAG747_05620</name>
</gene>
<feature type="compositionally biased region" description="Basic and acidic residues" evidence="1">
    <location>
        <begin position="106"/>
        <end position="115"/>
    </location>
</feature>
<proteinExistence type="predicted"/>
<protein>
    <submittedName>
        <fullName evidence="2">Uncharacterized protein</fullName>
    </submittedName>
</protein>
<evidence type="ECO:0000256" key="1">
    <source>
        <dbReference type="SAM" id="MobiDB-lite"/>
    </source>
</evidence>
<evidence type="ECO:0000313" key="2">
    <source>
        <dbReference type="EMBL" id="MEN7547374.1"/>
    </source>
</evidence>
<name>A0AAW9S392_9BACT</name>